<dbReference type="AlphaFoldDB" id="A0A9W8E4P9"/>
<proteinExistence type="predicted"/>
<evidence type="ECO:0000313" key="2">
    <source>
        <dbReference type="Proteomes" id="UP001150925"/>
    </source>
</evidence>
<dbReference type="EMBL" id="JANBPY010002262">
    <property type="protein sequence ID" value="KAJ1955761.1"/>
    <property type="molecule type" value="Genomic_DNA"/>
</dbReference>
<protein>
    <submittedName>
        <fullName evidence="1">Chromosome condensation complex Condensin, subunit G</fullName>
    </submittedName>
</protein>
<accession>A0A9W8E4P9</accession>
<dbReference type="PANTHER" id="PTHR14418:SF5">
    <property type="entry name" value="CONDENSIN COMPLEX SUBUNIT 3"/>
    <property type="match status" value="1"/>
</dbReference>
<name>A0A9W8E4P9_9FUNG</name>
<sequence length="301" mass="34529">MTRSKLRNKPQSDNHEMLSTLATVIPNIFNDSQRSGTQHRRNAIALRKLQERCGALAAEDVAQYMAQRSEGCPLVCASSQFPGESIFSHEFVRNLNKVLPVKRRESCAEWVMQFVANFVQYGHDIDLKQAAKRAEVEEEDEEDTLTSRFTEFLMHHLLKGFNAKDKAVRQRVCQLVAMCVNSLGEIDEELYQELKERLFERIHDKEPAIRVQAVIALCRLQNGEEETPSGELDNVTKTLLNILRYDPSAEVRRAVLVSIAKTPLTLPRILERSRDLATVNRRFVYLKVMKEIGDFRILSID</sequence>
<dbReference type="GO" id="GO:0000793">
    <property type="term" value="C:condensed chromosome"/>
    <property type="evidence" value="ECO:0007669"/>
    <property type="project" value="TreeGrafter"/>
</dbReference>
<dbReference type="InterPro" id="IPR011989">
    <property type="entry name" value="ARM-like"/>
</dbReference>
<dbReference type="SUPFAM" id="SSF48371">
    <property type="entry name" value="ARM repeat"/>
    <property type="match status" value="1"/>
</dbReference>
<dbReference type="GO" id="GO:0007076">
    <property type="term" value="P:mitotic chromosome condensation"/>
    <property type="evidence" value="ECO:0007669"/>
    <property type="project" value="InterPro"/>
</dbReference>
<comment type="caution">
    <text evidence="1">The sequence shown here is derived from an EMBL/GenBank/DDBJ whole genome shotgun (WGS) entry which is preliminary data.</text>
</comment>
<dbReference type="InterPro" id="IPR027165">
    <property type="entry name" value="CND3"/>
</dbReference>
<reference evidence="1" key="1">
    <citation type="submission" date="2022-07" db="EMBL/GenBank/DDBJ databases">
        <title>Phylogenomic reconstructions and comparative analyses of Kickxellomycotina fungi.</title>
        <authorList>
            <person name="Reynolds N.K."/>
            <person name="Stajich J.E."/>
            <person name="Barry K."/>
            <person name="Grigoriev I.V."/>
            <person name="Crous P."/>
            <person name="Smith M.E."/>
        </authorList>
    </citation>
    <scope>NUCLEOTIDE SEQUENCE</scope>
    <source>
        <strain evidence="1">RSA 1196</strain>
    </source>
</reference>
<feature type="non-terminal residue" evidence="1">
    <location>
        <position position="301"/>
    </location>
</feature>
<dbReference type="OrthoDB" id="27187at2759"/>
<evidence type="ECO:0000313" key="1">
    <source>
        <dbReference type="EMBL" id="KAJ1955761.1"/>
    </source>
</evidence>
<keyword evidence="2" id="KW-1185">Reference proteome</keyword>
<organism evidence="1 2">
    <name type="scientific">Dispira parvispora</name>
    <dbReference type="NCBI Taxonomy" id="1520584"/>
    <lineage>
        <taxon>Eukaryota</taxon>
        <taxon>Fungi</taxon>
        <taxon>Fungi incertae sedis</taxon>
        <taxon>Zoopagomycota</taxon>
        <taxon>Kickxellomycotina</taxon>
        <taxon>Dimargaritomycetes</taxon>
        <taxon>Dimargaritales</taxon>
        <taxon>Dimargaritaceae</taxon>
        <taxon>Dispira</taxon>
    </lineage>
</organism>
<dbReference type="Gene3D" id="1.25.10.10">
    <property type="entry name" value="Leucine-rich Repeat Variant"/>
    <property type="match status" value="1"/>
</dbReference>
<dbReference type="InterPro" id="IPR016024">
    <property type="entry name" value="ARM-type_fold"/>
</dbReference>
<gene>
    <name evidence="1" type="primary">YCG1</name>
    <name evidence="1" type="ORF">IWQ62_005459</name>
</gene>
<dbReference type="GO" id="GO:0000796">
    <property type="term" value="C:condensin complex"/>
    <property type="evidence" value="ECO:0007669"/>
    <property type="project" value="InterPro"/>
</dbReference>
<dbReference type="Proteomes" id="UP001150925">
    <property type="component" value="Unassembled WGS sequence"/>
</dbReference>
<dbReference type="PANTHER" id="PTHR14418">
    <property type="entry name" value="CONDENSIN COMPLEX SUBUNIT 3-RELATED"/>
    <property type="match status" value="1"/>
</dbReference>